<dbReference type="InterPro" id="IPR000073">
    <property type="entry name" value="AB_hydrolase_1"/>
</dbReference>
<feature type="domain" description="AB hydrolase-1" evidence="1">
    <location>
        <begin position="74"/>
        <end position="185"/>
    </location>
</feature>
<evidence type="ECO:0000259" key="1">
    <source>
        <dbReference type="Pfam" id="PF00561"/>
    </source>
</evidence>
<organism evidence="2 3">
    <name type="scientific">Brachybacterium epidermidis</name>
    <dbReference type="NCBI Taxonomy" id="2781983"/>
    <lineage>
        <taxon>Bacteria</taxon>
        <taxon>Bacillati</taxon>
        <taxon>Actinomycetota</taxon>
        <taxon>Actinomycetes</taxon>
        <taxon>Micrococcales</taxon>
        <taxon>Dermabacteraceae</taxon>
        <taxon>Brachybacterium</taxon>
    </lineage>
</organism>
<evidence type="ECO:0000313" key="2">
    <source>
        <dbReference type="EMBL" id="MBE9404751.1"/>
    </source>
</evidence>
<proteinExistence type="predicted"/>
<dbReference type="PANTHER" id="PTHR43433:SF8">
    <property type="entry name" value="BIFUNCTIONAL LIPASE_ADENYLATE CYCLASE LIPJ"/>
    <property type="match status" value="1"/>
</dbReference>
<dbReference type="PANTHER" id="PTHR43433">
    <property type="entry name" value="HYDROLASE, ALPHA/BETA FOLD FAMILY PROTEIN"/>
    <property type="match status" value="1"/>
</dbReference>
<name>A0ABR9W2T1_9MICO</name>
<dbReference type="Pfam" id="PF00561">
    <property type="entry name" value="Abhydrolase_1"/>
    <property type="match status" value="1"/>
</dbReference>
<dbReference type="SUPFAM" id="SSF53474">
    <property type="entry name" value="alpha/beta-Hydrolases"/>
    <property type="match status" value="1"/>
</dbReference>
<gene>
    <name evidence="2" type="ORF">IOE58_11350</name>
</gene>
<dbReference type="EMBL" id="JADEYR010000014">
    <property type="protein sequence ID" value="MBE9404751.1"/>
    <property type="molecule type" value="Genomic_DNA"/>
</dbReference>
<accession>A0ABR9W2T1</accession>
<dbReference type="GO" id="GO:0016787">
    <property type="term" value="F:hydrolase activity"/>
    <property type="evidence" value="ECO:0007669"/>
    <property type="project" value="UniProtKB-KW"/>
</dbReference>
<dbReference type="Gene3D" id="3.40.50.1820">
    <property type="entry name" value="alpha/beta hydrolase"/>
    <property type="match status" value="1"/>
</dbReference>
<dbReference type="InterPro" id="IPR029058">
    <property type="entry name" value="AB_hydrolase_fold"/>
</dbReference>
<reference evidence="2 3" key="1">
    <citation type="submission" date="2020-10" db="EMBL/GenBank/DDBJ databases">
        <title>Draft genome and description of Brachybacterium epidermidis sp nov.</title>
        <authorList>
            <person name="Boxberger M."/>
            <person name="La Scola B."/>
        </authorList>
    </citation>
    <scope>NUCLEOTIDE SEQUENCE [LARGE SCALE GENOMIC DNA]</scope>
    <source>
        <strain evidence="2 3">Marseille-Q2903</strain>
    </source>
</reference>
<keyword evidence="3" id="KW-1185">Reference proteome</keyword>
<dbReference type="InterPro" id="IPR050471">
    <property type="entry name" value="AB_hydrolase"/>
</dbReference>
<dbReference type="Proteomes" id="UP000644727">
    <property type="component" value="Unassembled WGS sequence"/>
</dbReference>
<comment type="caution">
    <text evidence="2">The sequence shown here is derived from an EMBL/GenBank/DDBJ whole genome shotgun (WGS) entry which is preliminary data.</text>
</comment>
<keyword evidence="2" id="KW-0378">Hydrolase</keyword>
<sequence>MRLFNNHSISERPGQDELLTIRNDLMTVYREISDGDDADDRLFPLRYARATPRRLPRRRAPGSARTVPDRAQVPLLVIPDGPGMASVLPYDNLRRSLASRGVDVLMMEHRGVGLSRLDSTGADLPVESMRLRNVLGDLVAVLDHARVQQAAVYGTGYGAYLAQALAALHPERVHSLVLDSPLTGADDELAGQQALRDMYWEGNDPTTATTARVLRRLVEGGVVDGHRAGTIVLAVHEYGGPEAVRDLVDLLAMDRGQLTWNSIRQVLAQRWLESTPYVRELDLVAPIAHTELGGGRHADGRPMDSLVLPAEQARAVADFEGEPLDLHDLAGHITAPTLVVAGGRNLLLPPRTARDLARRIPGARLLELPGTGHSVLDSHSQIAQVAARWSVAGAAHLLPDRAAELAELPRTPVNKVLQRGLQLAMAAERFSPWRLRLESARVRREQAQVDPLARRSRRVRLD</sequence>
<protein>
    <submittedName>
        <fullName evidence="2">Alpha/beta fold hydrolase</fullName>
    </submittedName>
</protein>
<evidence type="ECO:0000313" key="3">
    <source>
        <dbReference type="Proteomes" id="UP000644727"/>
    </source>
</evidence>